<feature type="transmembrane region" description="Helical" evidence="1">
    <location>
        <begin position="15"/>
        <end position="37"/>
    </location>
</feature>
<gene>
    <name evidence="2" type="ORF">Fcan01_04060</name>
</gene>
<keyword evidence="1" id="KW-1133">Transmembrane helix</keyword>
<proteinExistence type="predicted"/>
<protein>
    <submittedName>
        <fullName evidence="2">Uncharacterized protein</fullName>
    </submittedName>
</protein>
<dbReference type="AlphaFoldDB" id="A0A226ER91"/>
<dbReference type="Proteomes" id="UP000198287">
    <property type="component" value="Unassembled WGS sequence"/>
</dbReference>
<reference evidence="2 3" key="1">
    <citation type="submission" date="2015-12" db="EMBL/GenBank/DDBJ databases">
        <title>The genome of Folsomia candida.</title>
        <authorList>
            <person name="Faddeeva A."/>
            <person name="Derks M.F."/>
            <person name="Anvar Y."/>
            <person name="Smit S."/>
            <person name="Van Straalen N."/>
            <person name="Roelofs D."/>
        </authorList>
    </citation>
    <scope>NUCLEOTIDE SEQUENCE [LARGE SCALE GENOMIC DNA]</scope>
    <source>
        <strain evidence="2 3">VU population</strain>
        <tissue evidence="2">Whole body</tissue>
    </source>
</reference>
<keyword evidence="3" id="KW-1185">Reference proteome</keyword>
<dbReference type="EMBL" id="LNIX01000002">
    <property type="protein sequence ID" value="OXA60153.1"/>
    <property type="molecule type" value="Genomic_DNA"/>
</dbReference>
<sequence length="169" mass="18527">MEIIPIKTPTSHSYYYHRVIILLPFLSLLLSPCATLVTTRKHKGEPEVDLFPGGGRGRGPLQPGTTLTLNVPPQNIVPPDQANMWESYVHEVNGPRRATVFITPNALRTKGDDGINDPRGTVRYNFMPNGYLGKGVITNPADESAPYTQANVPEMHANAYAEQGTLGTF</sequence>
<keyword evidence="1" id="KW-0812">Transmembrane</keyword>
<evidence type="ECO:0000256" key="1">
    <source>
        <dbReference type="SAM" id="Phobius"/>
    </source>
</evidence>
<evidence type="ECO:0000313" key="2">
    <source>
        <dbReference type="EMBL" id="OXA60153.1"/>
    </source>
</evidence>
<keyword evidence="1" id="KW-0472">Membrane</keyword>
<organism evidence="2 3">
    <name type="scientific">Folsomia candida</name>
    <name type="common">Springtail</name>
    <dbReference type="NCBI Taxonomy" id="158441"/>
    <lineage>
        <taxon>Eukaryota</taxon>
        <taxon>Metazoa</taxon>
        <taxon>Ecdysozoa</taxon>
        <taxon>Arthropoda</taxon>
        <taxon>Hexapoda</taxon>
        <taxon>Collembola</taxon>
        <taxon>Entomobryomorpha</taxon>
        <taxon>Isotomoidea</taxon>
        <taxon>Isotomidae</taxon>
        <taxon>Proisotominae</taxon>
        <taxon>Folsomia</taxon>
    </lineage>
</organism>
<comment type="caution">
    <text evidence="2">The sequence shown here is derived from an EMBL/GenBank/DDBJ whole genome shotgun (WGS) entry which is preliminary data.</text>
</comment>
<accession>A0A226ER91</accession>
<evidence type="ECO:0000313" key="3">
    <source>
        <dbReference type="Proteomes" id="UP000198287"/>
    </source>
</evidence>
<name>A0A226ER91_FOLCA</name>